<keyword evidence="4" id="KW-1185">Reference proteome</keyword>
<dbReference type="RefSeq" id="WP_058445611.1">
    <property type="nucleotide sequence ID" value="NZ_CAAAHT010000003.1"/>
</dbReference>
<evidence type="ECO:0000313" key="2">
    <source>
        <dbReference type="EMBL" id="KTC96685.1"/>
    </source>
</evidence>
<protein>
    <submittedName>
        <fullName evidence="2">Uncharacterized protein</fullName>
    </submittedName>
</protein>
<evidence type="ECO:0000313" key="3">
    <source>
        <dbReference type="EMBL" id="SPX60646.1"/>
    </source>
</evidence>
<proteinExistence type="predicted"/>
<keyword evidence="1" id="KW-0175">Coiled coil</keyword>
<evidence type="ECO:0000256" key="1">
    <source>
        <dbReference type="SAM" id="Coils"/>
    </source>
</evidence>
<dbReference type="PATRIC" id="fig|453.4.peg.1755"/>
<dbReference type="Proteomes" id="UP000251942">
    <property type="component" value="Unassembled WGS sequence"/>
</dbReference>
<dbReference type="EMBL" id="LNYB01000080">
    <property type="protein sequence ID" value="KTC96685.1"/>
    <property type="molecule type" value="Genomic_DNA"/>
</dbReference>
<gene>
    <name evidence="2" type="ORF">Lfee_1597</name>
    <name evidence="3" type="ORF">NCTC12022_01378</name>
</gene>
<feature type="coiled-coil region" evidence="1">
    <location>
        <begin position="529"/>
        <end position="563"/>
    </location>
</feature>
<name>A0A0W0TMF7_9GAMM</name>
<reference evidence="2 4" key="1">
    <citation type="submission" date="2015-11" db="EMBL/GenBank/DDBJ databases">
        <title>Genomic analysis of 38 Legionella species identifies large and diverse effector repertoires.</title>
        <authorList>
            <person name="Burstein D."/>
            <person name="Amaro F."/>
            <person name="Zusman T."/>
            <person name="Lifshitz Z."/>
            <person name="Cohen O."/>
            <person name="Gilbert J.A."/>
            <person name="Pupko T."/>
            <person name="Shuman H.A."/>
            <person name="Segal G."/>
        </authorList>
    </citation>
    <scope>NUCLEOTIDE SEQUENCE [LARGE SCALE GENOMIC DNA]</scope>
    <source>
        <strain evidence="2 4">WO-44C</strain>
    </source>
</reference>
<evidence type="ECO:0000313" key="5">
    <source>
        <dbReference type="Proteomes" id="UP000251942"/>
    </source>
</evidence>
<dbReference type="AlphaFoldDB" id="A0A0W0TMF7"/>
<sequence length="699" mass="79845">MPKTEKIKKEILSSSRQKDKERVARKWANTFFFNNDAAAAAARLLMSCVAQGELLVRDFSTTVLQKPHASFSIADYLSHGSRIVIDYHELSPGQRDELLALIPDTLNPDCVARSATHDASRNGDGLIIEGKGFLLGMKGQLPSVLKSYCDFGINIAMGGNGQTNEVGKTIRSNGYSGHFYIHRNDAQQLLMMGLEQTAPVASFWELFHKKKQDAEDEQWGTDQYGQGHSLTGASDTYTAAGSLYFSDPVLQVKCLVEDNCFPPDKYGAMHVKLTDENWLEIKKMLEEMNNADQDCLFNILMESPVSATKVPRKYTNYLTVDFRRYFQSFSDLFLDSMQKNLVKDLQNKLLKLIREFQEGIANYQELESCIQTLLELPLPEPYKKAISDFKELLAKQLDENKGLEKNCQQFFLDKEFEELQEEQVCTLQKLSLVENFFITYAELFKKENEQDLSNFIESLQHCGNSLRSMTEPSPEDMSKSWQVLPAITAERIMQFRLCLLEATNLLAKIPQLYLRSEWEALRALVSKDKAEDLKLIEELRDKNKELQSKLERANQIEDNLLQRVQQIATVVELFGRIEGEVKTLKGDARQEGDDLVKTLRGNINNYLTNMDYKLKNFQHDCCGTLAKPRENLYQRSSLLRLLVQEAFTAVSLLFVGYAAGVVHNYTRYGQLTFWNYNSRVETLKKELEILVQPPISCPV</sequence>
<organism evidence="2 4">
    <name type="scientific">Legionella feeleii</name>
    <dbReference type="NCBI Taxonomy" id="453"/>
    <lineage>
        <taxon>Bacteria</taxon>
        <taxon>Pseudomonadati</taxon>
        <taxon>Pseudomonadota</taxon>
        <taxon>Gammaproteobacteria</taxon>
        <taxon>Legionellales</taxon>
        <taxon>Legionellaceae</taxon>
        <taxon>Legionella</taxon>
    </lineage>
</organism>
<dbReference type="OrthoDB" id="5636951at2"/>
<reference evidence="3 5" key="2">
    <citation type="submission" date="2018-06" db="EMBL/GenBank/DDBJ databases">
        <authorList>
            <consortium name="Pathogen Informatics"/>
            <person name="Doyle S."/>
        </authorList>
    </citation>
    <scope>NUCLEOTIDE SEQUENCE [LARGE SCALE GENOMIC DNA]</scope>
    <source>
        <strain evidence="3 5">NCTC12022</strain>
    </source>
</reference>
<evidence type="ECO:0000313" key="4">
    <source>
        <dbReference type="Proteomes" id="UP000054698"/>
    </source>
</evidence>
<dbReference type="EMBL" id="UASS01000011">
    <property type="protein sequence ID" value="SPX60646.1"/>
    <property type="molecule type" value="Genomic_DNA"/>
</dbReference>
<dbReference type="Proteomes" id="UP000054698">
    <property type="component" value="Unassembled WGS sequence"/>
</dbReference>
<accession>A0A0W0TMF7</accession>